<proteinExistence type="predicted"/>
<reference evidence="2" key="1">
    <citation type="submission" date="2022-06" db="EMBL/GenBank/DDBJ databases">
        <authorList>
            <person name="Berger JAMES D."/>
            <person name="Berger JAMES D."/>
        </authorList>
    </citation>
    <scope>NUCLEOTIDE SEQUENCE [LARGE SCALE GENOMIC DNA]</scope>
</reference>
<protein>
    <submittedName>
        <fullName evidence="3">Uncharacterized protein</fullName>
    </submittedName>
</protein>
<dbReference type="AlphaFoldDB" id="A0AA85JV92"/>
<reference evidence="3" key="2">
    <citation type="submission" date="2023-11" db="UniProtKB">
        <authorList>
            <consortium name="WormBaseParasite"/>
        </authorList>
    </citation>
    <scope>IDENTIFICATION</scope>
</reference>
<evidence type="ECO:0000256" key="1">
    <source>
        <dbReference type="SAM" id="MobiDB-lite"/>
    </source>
</evidence>
<feature type="compositionally biased region" description="Polar residues" evidence="1">
    <location>
        <begin position="208"/>
        <end position="225"/>
    </location>
</feature>
<evidence type="ECO:0000313" key="2">
    <source>
        <dbReference type="Proteomes" id="UP000050795"/>
    </source>
</evidence>
<sequence length="225" mass="27038">MTSHRVGLINEYCKYDPNECTTAEEKAKWLCLPGYHPSTYFKCAEWAPQIDELDKPSGRIHFKQDLDRVKKPLEPFRLWKYDESGLRRMDWHPSDIDCNPPKLNNFKYRPICFDEGSRLTKYRNIIENLTPLHPRRLLEEFVYRDPTEYLEKEKKTAECYCRHGCDPRPYEDPLPMTQREIMRLRFMSNNYKTFDDWKDDPNDELMNSFGNKQTDISNNDNNNSY</sequence>
<keyword evidence="2" id="KW-1185">Reference proteome</keyword>
<organism evidence="2 3">
    <name type="scientific">Trichobilharzia regenti</name>
    <name type="common">Nasal bird schistosome</name>
    <dbReference type="NCBI Taxonomy" id="157069"/>
    <lineage>
        <taxon>Eukaryota</taxon>
        <taxon>Metazoa</taxon>
        <taxon>Spiralia</taxon>
        <taxon>Lophotrochozoa</taxon>
        <taxon>Platyhelminthes</taxon>
        <taxon>Trematoda</taxon>
        <taxon>Digenea</taxon>
        <taxon>Strigeidida</taxon>
        <taxon>Schistosomatoidea</taxon>
        <taxon>Schistosomatidae</taxon>
        <taxon>Trichobilharzia</taxon>
    </lineage>
</organism>
<name>A0AA85JV92_TRIRE</name>
<accession>A0AA85JV92</accession>
<evidence type="ECO:0000313" key="3">
    <source>
        <dbReference type="WBParaSite" id="TREG1_550.1"/>
    </source>
</evidence>
<feature type="region of interest" description="Disordered" evidence="1">
    <location>
        <begin position="205"/>
        <end position="225"/>
    </location>
</feature>
<dbReference type="WBParaSite" id="TREG1_550.1">
    <property type="protein sequence ID" value="TREG1_550.1"/>
    <property type="gene ID" value="TREG1_550"/>
</dbReference>
<dbReference type="Proteomes" id="UP000050795">
    <property type="component" value="Unassembled WGS sequence"/>
</dbReference>